<dbReference type="Proteomes" id="UP000479710">
    <property type="component" value="Unassembled WGS sequence"/>
</dbReference>
<gene>
    <name evidence="1" type="ORF">E2562_039082</name>
</gene>
<organism evidence="1 2">
    <name type="scientific">Oryza meyeriana var. granulata</name>
    <dbReference type="NCBI Taxonomy" id="110450"/>
    <lineage>
        <taxon>Eukaryota</taxon>
        <taxon>Viridiplantae</taxon>
        <taxon>Streptophyta</taxon>
        <taxon>Embryophyta</taxon>
        <taxon>Tracheophyta</taxon>
        <taxon>Spermatophyta</taxon>
        <taxon>Magnoliopsida</taxon>
        <taxon>Liliopsida</taxon>
        <taxon>Poales</taxon>
        <taxon>Poaceae</taxon>
        <taxon>BOP clade</taxon>
        <taxon>Oryzoideae</taxon>
        <taxon>Oryzeae</taxon>
        <taxon>Oryzinae</taxon>
        <taxon>Oryza</taxon>
        <taxon>Oryza meyeriana</taxon>
    </lineage>
</organism>
<dbReference type="EMBL" id="SPHZ02000005">
    <property type="protein sequence ID" value="KAF0921155.1"/>
    <property type="molecule type" value="Genomic_DNA"/>
</dbReference>
<evidence type="ECO:0000313" key="1">
    <source>
        <dbReference type="EMBL" id="KAF0921155.1"/>
    </source>
</evidence>
<name>A0A6G1E7S8_9ORYZ</name>
<keyword evidence="2" id="KW-1185">Reference proteome</keyword>
<comment type="caution">
    <text evidence="1">The sequence shown here is derived from an EMBL/GenBank/DDBJ whole genome shotgun (WGS) entry which is preliminary data.</text>
</comment>
<dbReference type="OrthoDB" id="1930773at2759"/>
<reference evidence="1 2" key="1">
    <citation type="submission" date="2019-11" db="EMBL/GenBank/DDBJ databases">
        <title>Whole genome sequence of Oryza granulata.</title>
        <authorList>
            <person name="Li W."/>
        </authorList>
    </citation>
    <scope>NUCLEOTIDE SEQUENCE [LARGE SCALE GENOMIC DNA]</scope>
    <source>
        <strain evidence="2">cv. Menghai</strain>
        <tissue evidence="1">Leaf</tissue>
    </source>
</reference>
<dbReference type="AlphaFoldDB" id="A0A6G1E7S8"/>
<sequence>MEHAVQLSPYIFFDLTGARLRCFSPAPVMEHTSVPYDTQVTGLLALHRTRLSRTDAIVAARPADQVGKAMVLCDRAAHIGEDADTVSDAGTSGVGMVEETTDDEAEDEVASLDELLFDESFVRKIDELAGLVGMEGAYQPAAVLGEVVRLIQEMERETGRCDYVTKAVRS</sequence>
<evidence type="ECO:0000313" key="2">
    <source>
        <dbReference type="Proteomes" id="UP000479710"/>
    </source>
</evidence>
<proteinExistence type="predicted"/>
<accession>A0A6G1E7S8</accession>
<protein>
    <submittedName>
        <fullName evidence="1">Uncharacterized protein</fullName>
    </submittedName>
</protein>